<name>A0ABY5Y842_9FLAO</name>
<evidence type="ECO:0000313" key="1">
    <source>
        <dbReference type="EMBL" id="UWX54864.1"/>
    </source>
</evidence>
<dbReference type="Proteomes" id="UP001059209">
    <property type="component" value="Chromosome"/>
</dbReference>
<accession>A0ABY5Y842</accession>
<evidence type="ECO:0000313" key="2">
    <source>
        <dbReference type="Proteomes" id="UP001059209"/>
    </source>
</evidence>
<proteinExistence type="predicted"/>
<dbReference type="EMBL" id="CP104205">
    <property type="protein sequence ID" value="UWX54864.1"/>
    <property type="molecule type" value="Genomic_DNA"/>
</dbReference>
<organism evidence="1 2">
    <name type="scientific">Maribacter litopenaei</name>
    <dbReference type="NCBI Taxonomy" id="2976127"/>
    <lineage>
        <taxon>Bacteria</taxon>
        <taxon>Pseudomonadati</taxon>
        <taxon>Bacteroidota</taxon>
        <taxon>Flavobacteriia</taxon>
        <taxon>Flavobacteriales</taxon>
        <taxon>Flavobacteriaceae</taxon>
        <taxon>Maribacter</taxon>
    </lineage>
</organism>
<sequence length="117" mass="13357">MESGIPKTNGRFSSRKATASCDLKSKIKEFETNFNSISLRLNEETQNLNDIEESFGTSDVQHIYKLPENEVDEIEQRVGKLNEMPEIINSHNLISRIEEKCGNILRKPDEITFANKA</sequence>
<gene>
    <name evidence="1" type="ORF">NYZ99_19300</name>
</gene>
<reference evidence="1" key="1">
    <citation type="submission" date="2022-09" db="EMBL/GenBank/DDBJ databases">
        <title>Maribacter litopenaei sp. nov., isolated from the intestinal tract of the Pacific White Shrimp, Litopenaeus vannamei.</title>
        <authorList>
            <person name="Kim S.Y."/>
            <person name="Hwang C.Y."/>
        </authorList>
    </citation>
    <scope>NUCLEOTIDE SEQUENCE</scope>
    <source>
        <strain evidence="1">HL-LV01</strain>
    </source>
</reference>
<keyword evidence="2" id="KW-1185">Reference proteome</keyword>
<protein>
    <submittedName>
        <fullName evidence="1">Uncharacterized protein</fullName>
    </submittedName>
</protein>
<dbReference type="RefSeq" id="WP_260572718.1">
    <property type="nucleotide sequence ID" value="NZ_CP104205.1"/>
</dbReference>